<evidence type="ECO:0000313" key="1">
    <source>
        <dbReference type="EMBL" id="KAJ0096363.1"/>
    </source>
</evidence>
<evidence type="ECO:0000313" key="2">
    <source>
        <dbReference type="Proteomes" id="UP001164250"/>
    </source>
</evidence>
<reference evidence="2" key="1">
    <citation type="journal article" date="2023" name="G3 (Bethesda)">
        <title>Genome assembly and association tests identify interacting loci associated with vigor, precocity, and sex in interspecific pistachio rootstocks.</title>
        <authorList>
            <person name="Palmer W."/>
            <person name="Jacygrad E."/>
            <person name="Sagayaradj S."/>
            <person name="Cavanaugh K."/>
            <person name="Han R."/>
            <person name="Bertier L."/>
            <person name="Beede B."/>
            <person name="Kafkas S."/>
            <person name="Golino D."/>
            <person name="Preece J."/>
            <person name="Michelmore R."/>
        </authorList>
    </citation>
    <scope>NUCLEOTIDE SEQUENCE [LARGE SCALE GENOMIC DNA]</scope>
</reference>
<dbReference type="EMBL" id="CM047901">
    <property type="protein sequence ID" value="KAJ0096363.1"/>
    <property type="molecule type" value="Genomic_DNA"/>
</dbReference>
<accession>A0ACC1BBQ7</accession>
<sequence>MQLMILFGVLYRVGLLAFHQALISNPQNAFEIWVFASVLYNGKWEEGVKFAREHAKDQVNFALEISGFSEIESDEELAAKVTELASLAQDCVNGLTFNETHSYMNQKAEVIWEGTQAFSVEAKYEQVGQGFKRGQPPERHFFKHFIIINVLVIYGQRFNHTLQPQISRKVRSDSVTHKVDVSNWRRTDARKLGIYSSVIPQPSWIVLKILRYEGFQSYLVGGCVRDLLLNKTPKDFDVITTANLQQVRKRFHRCEIVGRRFPICRVHIKDSVIEVSSFETVAHNAEGKEKFLLSQAPRGCDEKDLIRWRNSMHRDFTINRHDSTNINTCLLVIQRGLWWVFLSFVTTAFQHLEILIKWLIMVSKYANWKTVCNPCRTARILRGLRIAARLGMSFSKDTETAIRKLSSSVERLDKFRIMMEMNYMMSYGAAEPSIFLLQRYNLLKTFLPFHAAYLDEQASETPAENSVMLMKMLSNLDKLVSCDQPADCTLWVGLLAFHQALVSNPQDAFVIWVFASVLYNGKWEEGVKFAREHAKDQVNFAPEISGFSEIKSDHKLAAKVTELASLVQHCVNGLTFNETHSYMVFVPKNVGQGVGQIFDVLVNSIESYNNGRKSFMIDYYLLGKGHIPETRFVLGKIILKTISGGLAGGEREKKTKSLLDSFVESCRPRPCDLTENEFLSKKYRERSLAISDSESNMERTKKLQLSGKKSRLFEQQLNMNKQDKVSKEESHQKGKELRNLVRAWLLAKEETKMTQENISEKNDCHSSLEEVISKKINKHKNVVKEKNSSRLPLSNLKILGNINLKTIIGGLLGGEREVDEEKKTKSLLDSVEESCHPKPCDLTKNTILSKKNRNHSLAIPCSESNLEKTKKQKFSGKKRRVSEQELNMNKQDELSKEGSHQKGKEHQNLVETCQLAKEETKMTPKNISGKKDCHSSLEEVISKKINKCKNVAKEKNSSQTKKTKSSGKKRRVSEQELNMNKKDEVSKEESHQKGKKHRNLVDTCQLAKKETKMTQENISEEKDCHSALEEVISKKINKRKNVVKEKNSSETKKTKSSGKKSRVSEQELNMNKQDKNSSETKKTKSSGKKSRVSEQELNMNKQDKSSSETKKTKSSGKKSRVSEQELYVNKQDKSSSETKKTKSSGKKSRVSEQELNVNKQNEVSKEDSHQKGKELQNFVETCLLGKEETKMTQENISEKKDCHSSLEEFISEKKNKHKNVVKEKNSSRPPLSSLFR</sequence>
<organism evidence="1 2">
    <name type="scientific">Pistacia atlantica</name>
    <dbReference type="NCBI Taxonomy" id="434234"/>
    <lineage>
        <taxon>Eukaryota</taxon>
        <taxon>Viridiplantae</taxon>
        <taxon>Streptophyta</taxon>
        <taxon>Embryophyta</taxon>
        <taxon>Tracheophyta</taxon>
        <taxon>Spermatophyta</taxon>
        <taxon>Magnoliopsida</taxon>
        <taxon>eudicotyledons</taxon>
        <taxon>Gunneridae</taxon>
        <taxon>Pentapetalae</taxon>
        <taxon>rosids</taxon>
        <taxon>malvids</taxon>
        <taxon>Sapindales</taxon>
        <taxon>Anacardiaceae</taxon>
        <taxon>Pistacia</taxon>
    </lineage>
</organism>
<protein>
    <submittedName>
        <fullName evidence="1">Uncharacterized protein</fullName>
    </submittedName>
</protein>
<comment type="caution">
    <text evidence="1">The sequence shown here is derived from an EMBL/GenBank/DDBJ whole genome shotgun (WGS) entry which is preliminary data.</text>
</comment>
<dbReference type="Proteomes" id="UP001164250">
    <property type="component" value="Chromosome 5"/>
</dbReference>
<keyword evidence="2" id="KW-1185">Reference proteome</keyword>
<gene>
    <name evidence="1" type="ORF">Patl1_29260</name>
</gene>
<name>A0ACC1BBQ7_9ROSI</name>
<proteinExistence type="predicted"/>